<dbReference type="EC" id="2.7.11.1" evidence="1"/>
<evidence type="ECO:0000256" key="2">
    <source>
        <dbReference type="ARBA" id="ARBA00022527"/>
    </source>
</evidence>
<dbReference type="AlphaFoldDB" id="A0AAD1UJH2"/>
<dbReference type="Pfam" id="PF00069">
    <property type="entry name" value="Pkinase"/>
    <property type="match status" value="1"/>
</dbReference>
<dbReference type="PANTHER" id="PTHR44899:SF3">
    <property type="entry name" value="SERINE_THREONINE-PROTEIN KINASE NEK1"/>
    <property type="match status" value="1"/>
</dbReference>
<evidence type="ECO:0000259" key="10">
    <source>
        <dbReference type="PROSITE" id="PS50011"/>
    </source>
</evidence>
<comment type="caution">
    <text evidence="11">The sequence shown here is derived from an EMBL/GenBank/DDBJ whole genome shotgun (WGS) entry which is preliminary data.</text>
</comment>
<evidence type="ECO:0000256" key="7">
    <source>
        <dbReference type="ARBA" id="ARBA00047899"/>
    </source>
</evidence>
<comment type="catalytic activity">
    <reaction evidence="8">
        <text>L-seryl-[protein] + ATP = O-phospho-L-seryl-[protein] + ADP + H(+)</text>
        <dbReference type="Rhea" id="RHEA:17989"/>
        <dbReference type="Rhea" id="RHEA-COMP:9863"/>
        <dbReference type="Rhea" id="RHEA-COMP:11604"/>
        <dbReference type="ChEBI" id="CHEBI:15378"/>
        <dbReference type="ChEBI" id="CHEBI:29999"/>
        <dbReference type="ChEBI" id="CHEBI:30616"/>
        <dbReference type="ChEBI" id="CHEBI:83421"/>
        <dbReference type="ChEBI" id="CHEBI:456216"/>
        <dbReference type="EC" id="2.7.11.1"/>
    </reaction>
</comment>
<organism evidence="11 12">
    <name type="scientific">Euplotes crassus</name>
    <dbReference type="NCBI Taxonomy" id="5936"/>
    <lineage>
        <taxon>Eukaryota</taxon>
        <taxon>Sar</taxon>
        <taxon>Alveolata</taxon>
        <taxon>Ciliophora</taxon>
        <taxon>Intramacronucleata</taxon>
        <taxon>Spirotrichea</taxon>
        <taxon>Hypotrichia</taxon>
        <taxon>Euplotida</taxon>
        <taxon>Euplotidae</taxon>
        <taxon>Moneuplotes</taxon>
    </lineage>
</organism>
<sequence>MSQEDYKEENVNQEDGLILKGLIGSRTAFEEKLHYFNTRHADDSSIFQHVMVKKIKDGCPTIPQERREAEILEELNHPNILKCYGWEFLESIEQTSRKRQEHLVIQMEYCPGQITLDYEIRKRRFKSPIDYYEEDEIMKRFLQIASALREVHKNHLVHRGLTPKAIFILEEEIKLGGFGESVKLEYQDELRKSICGEDSYRSPEACHGEEYNHSSDIWALGVLLYYMCTFRNPFEGITKKQSRTNIIEGIDLDPVVPRYSEGLQHLLDRLLIRIPGQRPNIEDIFEFQYVKSAIESRRLSDFLNRLSISPSMSSQDLENSIEERKSDSGYLSNSSGPFSNGNDSYSISSGYLRVSSGRPTIQKVKEPNHTSHPGFDTKSTCDDETHSESHIRYSKISLDLSKNPSFKMDELQDAIPFKNSKLSDYPNMNPKMKLNIYSNKSKLDTNLQSSPQV</sequence>
<evidence type="ECO:0000256" key="4">
    <source>
        <dbReference type="ARBA" id="ARBA00022741"/>
    </source>
</evidence>
<evidence type="ECO:0000313" key="11">
    <source>
        <dbReference type="EMBL" id="CAI2366379.1"/>
    </source>
</evidence>
<dbReference type="Gene3D" id="1.10.510.10">
    <property type="entry name" value="Transferase(Phosphotransferase) domain 1"/>
    <property type="match status" value="1"/>
</dbReference>
<feature type="domain" description="Protein kinase" evidence="10">
    <location>
        <begin position="12"/>
        <end position="290"/>
    </location>
</feature>
<evidence type="ECO:0000256" key="3">
    <source>
        <dbReference type="ARBA" id="ARBA00022679"/>
    </source>
</evidence>
<proteinExistence type="predicted"/>
<dbReference type="InterPro" id="IPR051131">
    <property type="entry name" value="NEK_Ser/Thr_kinase_NIMA"/>
</dbReference>
<gene>
    <name evidence="11" type="ORF">ECRASSUSDP1_LOCUS7652</name>
</gene>
<keyword evidence="6" id="KW-0067">ATP-binding</keyword>
<evidence type="ECO:0000256" key="8">
    <source>
        <dbReference type="ARBA" id="ARBA00048679"/>
    </source>
</evidence>
<dbReference type="GO" id="GO:0005524">
    <property type="term" value="F:ATP binding"/>
    <property type="evidence" value="ECO:0007669"/>
    <property type="project" value="UniProtKB-KW"/>
</dbReference>
<feature type="region of interest" description="Disordered" evidence="9">
    <location>
        <begin position="313"/>
        <end position="342"/>
    </location>
</feature>
<feature type="compositionally biased region" description="Polar residues" evidence="9">
    <location>
        <begin position="329"/>
        <end position="342"/>
    </location>
</feature>
<dbReference type="EMBL" id="CAMPGE010007462">
    <property type="protein sequence ID" value="CAI2366379.1"/>
    <property type="molecule type" value="Genomic_DNA"/>
</dbReference>
<name>A0AAD1UJH2_EUPCR</name>
<evidence type="ECO:0000256" key="5">
    <source>
        <dbReference type="ARBA" id="ARBA00022777"/>
    </source>
</evidence>
<dbReference type="GO" id="GO:0004674">
    <property type="term" value="F:protein serine/threonine kinase activity"/>
    <property type="evidence" value="ECO:0007669"/>
    <property type="project" value="UniProtKB-KW"/>
</dbReference>
<dbReference type="PANTHER" id="PTHR44899">
    <property type="entry name" value="CAMK FAMILY PROTEIN KINASE"/>
    <property type="match status" value="1"/>
</dbReference>
<accession>A0AAD1UJH2</accession>
<evidence type="ECO:0000313" key="12">
    <source>
        <dbReference type="Proteomes" id="UP001295684"/>
    </source>
</evidence>
<evidence type="ECO:0000256" key="6">
    <source>
        <dbReference type="ARBA" id="ARBA00022840"/>
    </source>
</evidence>
<protein>
    <recommendedName>
        <fullName evidence="1">non-specific serine/threonine protein kinase</fullName>
        <ecNumber evidence="1">2.7.11.1</ecNumber>
    </recommendedName>
</protein>
<keyword evidence="12" id="KW-1185">Reference proteome</keyword>
<dbReference type="PROSITE" id="PS50011">
    <property type="entry name" value="PROTEIN_KINASE_DOM"/>
    <property type="match status" value="1"/>
</dbReference>
<keyword evidence="3" id="KW-0808">Transferase</keyword>
<comment type="catalytic activity">
    <reaction evidence="7">
        <text>L-threonyl-[protein] + ATP = O-phospho-L-threonyl-[protein] + ADP + H(+)</text>
        <dbReference type="Rhea" id="RHEA:46608"/>
        <dbReference type="Rhea" id="RHEA-COMP:11060"/>
        <dbReference type="Rhea" id="RHEA-COMP:11605"/>
        <dbReference type="ChEBI" id="CHEBI:15378"/>
        <dbReference type="ChEBI" id="CHEBI:30013"/>
        <dbReference type="ChEBI" id="CHEBI:30616"/>
        <dbReference type="ChEBI" id="CHEBI:61977"/>
        <dbReference type="ChEBI" id="CHEBI:456216"/>
        <dbReference type="EC" id="2.7.11.1"/>
    </reaction>
</comment>
<evidence type="ECO:0000256" key="9">
    <source>
        <dbReference type="SAM" id="MobiDB-lite"/>
    </source>
</evidence>
<dbReference type="InterPro" id="IPR000719">
    <property type="entry name" value="Prot_kinase_dom"/>
</dbReference>
<evidence type="ECO:0000256" key="1">
    <source>
        <dbReference type="ARBA" id="ARBA00012513"/>
    </source>
</evidence>
<feature type="compositionally biased region" description="Basic and acidic residues" evidence="9">
    <location>
        <begin position="379"/>
        <end position="388"/>
    </location>
</feature>
<feature type="region of interest" description="Disordered" evidence="9">
    <location>
        <begin position="363"/>
        <end position="388"/>
    </location>
</feature>
<reference evidence="11" key="1">
    <citation type="submission" date="2023-07" db="EMBL/GenBank/DDBJ databases">
        <authorList>
            <consortium name="AG Swart"/>
            <person name="Singh M."/>
            <person name="Singh A."/>
            <person name="Seah K."/>
            <person name="Emmerich C."/>
        </authorList>
    </citation>
    <scope>NUCLEOTIDE SEQUENCE</scope>
    <source>
        <strain evidence="11">DP1</strain>
    </source>
</reference>
<keyword evidence="4" id="KW-0547">Nucleotide-binding</keyword>
<keyword evidence="5" id="KW-0418">Kinase</keyword>
<dbReference type="InterPro" id="IPR011009">
    <property type="entry name" value="Kinase-like_dom_sf"/>
</dbReference>
<dbReference type="SUPFAM" id="SSF56112">
    <property type="entry name" value="Protein kinase-like (PK-like)"/>
    <property type="match status" value="1"/>
</dbReference>
<dbReference type="Proteomes" id="UP001295684">
    <property type="component" value="Unassembled WGS sequence"/>
</dbReference>
<keyword evidence="2" id="KW-0723">Serine/threonine-protein kinase</keyword>